<dbReference type="EMBL" id="CM042881">
    <property type="protein sequence ID" value="KAI4386817.1"/>
    <property type="molecule type" value="Genomic_DNA"/>
</dbReference>
<organism evidence="1 2">
    <name type="scientific">Melastoma candidum</name>
    <dbReference type="NCBI Taxonomy" id="119954"/>
    <lineage>
        <taxon>Eukaryota</taxon>
        <taxon>Viridiplantae</taxon>
        <taxon>Streptophyta</taxon>
        <taxon>Embryophyta</taxon>
        <taxon>Tracheophyta</taxon>
        <taxon>Spermatophyta</taxon>
        <taxon>Magnoliopsida</taxon>
        <taxon>eudicotyledons</taxon>
        <taxon>Gunneridae</taxon>
        <taxon>Pentapetalae</taxon>
        <taxon>rosids</taxon>
        <taxon>malvids</taxon>
        <taxon>Myrtales</taxon>
        <taxon>Melastomataceae</taxon>
        <taxon>Melastomatoideae</taxon>
        <taxon>Melastomateae</taxon>
        <taxon>Melastoma</taxon>
    </lineage>
</organism>
<name>A0ACB9S6F8_9MYRT</name>
<protein>
    <submittedName>
        <fullName evidence="1">Uncharacterized protein</fullName>
    </submittedName>
</protein>
<dbReference type="Proteomes" id="UP001057402">
    <property type="component" value="Chromosome 2"/>
</dbReference>
<evidence type="ECO:0000313" key="1">
    <source>
        <dbReference type="EMBL" id="KAI4386817.1"/>
    </source>
</evidence>
<evidence type="ECO:0000313" key="2">
    <source>
        <dbReference type="Proteomes" id="UP001057402"/>
    </source>
</evidence>
<accession>A0ACB9S6F8</accession>
<sequence length="607" mass="66783">MGKRGGEVVVVLSSDDEAGAVSIDSSRARDANPRSRSSTSPRRARKKPRLSASSGARSSCKRGTVVDEFELLDGDFDQVFKGLKVTAGRNHATGLGRSRSTELWVDKHRPTTIEELAVHKKKVEEVTSWFKERLLSSKNDFGDKVLLITGPAGVGKSAAIHVIASHLGAALFEWDTPTPTLWKEHIYNDRAGTQYNSKIDEFENFVERVRKYGLISATNHEGSKLSAILLIDDIPLTYGRAASTRLQNCFSLLVQSSQVPTAILITDHDQVDSANKEIRSFGDLQSSLEKSGVHKISFNPITINSIKKTLSKICRQERYNLSAKQIEFIASASGGDIRHAITSLQFFCLQADALPSTRSHSVDAFGDGFSLLLGRDNSLSLFHALGKFLHNKREVENNSSFVSCESTLKEKFTRQPLRMGIPEKVLAEAHVQARQVIDFLHENILDFLDEEAMDDASTILAYLGDADVLLEGSPGTSTSSNWLEGGIPQSAAASVAARGVLFGNAHPLPSRWHAIRRPNLWQVDKSSLQNKFTIAQHRETLHSGVSMCTASTVATEYFPLGRWLQQRALGGHEAQETSGSTDIERHDNITTLDDEGRDASEDEIEDC</sequence>
<keyword evidence="2" id="KW-1185">Reference proteome</keyword>
<reference evidence="2" key="1">
    <citation type="journal article" date="2023" name="Front. Plant Sci.">
        <title>Chromosomal-level genome assembly of Melastoma candidum provides insights into trichome evolution.</title>
        <authorList>
            <person name="Zhong Y."/>
            <person name="Wu W."/>
            <person name="Sun C."/>
            <person name="Zou P."/>
            <person name="Liu Y."/>
            <person name="Dai S."/>
            <person name="Zhou R."/>
        </authorList>
    </citation>
    <scope>NUCLEOTIDE SEQUENCE [LARGE SCALE GENOMIC DNA]</scope>
</reference>
<comment type="caution">
    <text evidence="1">The sequence shown here is derived from an EMBL/GenBank/DDBJ whole genome shotgun (WGS) entry which is preliminary data.</text>
</comment>
<proteinExistence type="predicted"/>
<gene>
    <name evidence="1" type="ORF">MLD38_004717</name>
</gene>